<organism evidence="2 3">
    <name type="scientific">Terrimonas ginsenosidimutans</name>
    <dbReference type="NCBI Taxonomy" id="2908004"/>
    <lineage>
        <taxon>Bacteria</taxon>
        <taxon>Pseudomonadati</taxon>
        <taxon>Bacteroidota</taxon>
        <taxon>Chitinophagia</taxon>
        <taxon>Chitinophagales</taxon>
        <taxon>Chitinophagaceae</taxon>
        <taxon>Terrimonas</taxon>
    </lineage>
</organism>
<dbReference type="EMBL" id="JAKLTR010000007">
    <property type="protein sequence ID" value="MCG2615221.1"/>
    <property type="molecule type" value="Genomic_DNA"/>
</dbReference>
<name>A0ABS9KSD6_9BACT</name>
<feature type="chain" id="PRO_5047528622" evidence="1">
    <location>
        <begin position="18"/>
        <end position="349"/>
    </location>
</feature>
<keyword evidence="3" id="KW-1185">Reference proteome</keyword>
<evidence type="ECO:0000256" key="1">
    <source>
        <dbReference type="SAM" id="SignalP"/>
    </source>
</evidence>
<accession>A0ABS9KSD6</accession>
<protein>
    <submittedName>
        <fullName evidence="2">DUF5694 domain-containing protein</fullName>
    </submittedName>
</protein>
<dbReference type="Pfam" id="PF18950">
    <property type="entry name" value="DUF5694"/>
    <property type="match status" value="1"/>
</dbReference>
<dbReference type="Proteomes" id="UP001165367">
    <property type="component" value="Unassembled WGS sequence"/>
</dbReference>
<evidence type="ECO:0000313" key="2">
    <source>
        <dbReference type="EMBL" id="MCG2615221.1"/>
    </source>
</evidence>
<keyword evidence="1" id="KW-0732">Signal</keyword>
<proteinExistence type="predicted"/>
<comment type="caution">
    <text evidence="2">The sequence shown here is derived from an EMBL/GenBank/DDBJ whole genome shotgun (WGS) entry which is preliminary data.</text>
</comment>
<reference evidence="2" key="1">
    <citation type="submission" date="2022-01" db="EMBL/GenBank/DDBJ databases">
        <authorList>
            <person name="Jo J.-H."/>
            <person name="Im W.-T."/>
        </authorList>
    </citation>
    <scope>NUCLEOTIDE SEQUENCE</scope>
    <source>
        <strain evidence="2">NA20</strain>
    </source>
</reference>
<dbReference type="InterPro" id="IPR043749">
    <property type="entry name" value="DUF5694"/>
</dbReference>
<gene>
    <name evidence="2" type="ORF">LZZ85_13050</name>
</gene>
<evidence type="ECO:0000313" key="3">
    <source>
        <dbReference type="Proteomes" id="UP001165367"/>
    </source>
</evidence>
<dbReference type="RefSeq" id="WP_237872373.1">
    <property type="nucleotide sequence ID" value="NZ_JAKLTR010000007.1"/>
</dbReference>
<sequence>MKLILLLLCFISNSVIAQQLDIMLIGVSHNYSGYPAQDFSGIHKKIKDFRPAAFFGEFLSSEDEKLVMDYWCKTDNIKRLQILEKNRHIPKALLPGRIDSLKKRALLDTANYYIKADLSHAYYLNQDVANAHYQFWKVFGHLQREPNTLLEKYVDSLLSPKLDTTGRSMKRLKTSEYAVIAFPLMQQLGIKELFSMDCQDYDLNWGASWAAFDAKFNVFRKDTSLAFKNELKSHLGRINSGYAIYDSIEKHSKRVTEWLNTDEAAGISASGDFYLQDMYEMNNFPKEEMLSKIHWWLMRNKGMCENVVNRARKAGVTKIVVIAGANHRKYMQDIFRNMPQVRVRNINEF</sequence>
<feature type="signal peptide" evidence="1">
    <location>
        <begin position="1"/>
        <end position="17"/>
    </location>
</feature>